<dbReference type="InterPro" id="IPR036812">
    <property type="entry name" value="NAD(P)_OxRdtase_dom_sf"/>
</dbReference>
<dbReference type="PRINTS" id="PR00069">
    <property type="entry name" value="ALDKETRDTASE"/>
</dbReference>
<reference evidence="10" key="2">
    <citation type="submission" date="2015-01" db="EMBL/GenBank/DDBJ databases">
        <title>Evolutionary Origins and Diversification of the Mycorrhizal Mutualists.</title>
        <authorList>
            <consortium name="DOE Joint Genome Institute"/>
            <consortium name="Mycorrhizal Genomics Consortium"/>
            <person name="Kohler A."/>
            <person name="Kuo A."/>
            <person name="Nagy L.G."/>
            <person name="Floudas D."/>
            <person name="Copeland A."/>
            <person name="Barry K.W."/>
            <person name="Cichocki N."/>
            <person name="Veneault-Fourrey C."/>
            <person name="LaButti K."/>
            <person name="Lindquist E.A."/>
            <person name="Lipzen A."/>
            <person name="Lundell T."/>
            <person name="Morin E."/>
            <person name="Murat C."/>
            <person name="Riley R."/>
            <person name="Ohm R."/>
            <person name="Sun H."/>
            <person name="Tunlid A."/>
            <person name="Henrissat B."/>
            <person name="Grigoriev I.V."/>
            <person name="Hibbett D.S."/>
            <person name="Martin F."/>
        </authorList>
    </citation>
    <scope>NUCLEOTIDE SEQUENCE [LARGE SCALE GENOMIC DNA]</scope>
    <source>
        <strain evidence="10">h7</strain>
    </source>
</reference>
<evidence type="ECO:0000256" key="2">
    <source>
        <dbReference type="ARBA" id="ARBA00022857"/>
    </source>
</evidence>
<sequence length="314" mass="34317">MPFEDLELNDGYKIPSIAFGSGSVNKGKDIHRFVEQAIETGFSHLDTAQAYENEESVGTAIRESGLNRDELYVTTKWGIGNVQDAVRESLSKLGLKQLDLYLIHHPGVIKNGDFEGAWKEFEKIKEQGLSKSIGVSNFAIDDLQKLNKTASITPAVNQIRLHPYNYAENASLLEYHAKHGIVTEAYGSLAPITTYPGGAVDAPLKKAAERLGASMTQVVFLWVKAKGAVIVTTSSSKQHLEEYLAVGDLPDLTADEVAAIDAAGGKGPPLRMRFSFSDSRVLILMLWVRVMTVVVMLALGVYFASAVGIRTYRI</sequence>
<keyword evidence="3" id="KW-0560">Oxidoreductase</keyword>
<reference evidence="9 10" key="1">
    <citation type="submission" date="2014-04" db="EMBL/GenBank/DDBJ databases">
        <authorList>
            <consortium name="DOE Joint Genome Institute"/>
            <person name="Kuo A."/>
            <person name="Gay G."/>
            <person name="Dore J."/>
            <person name="Kohler A."/>
            <person name="Nagy L.G."/>
            <person name="Floudas D."/>
            <person name="Copeland A."/>
            <person name="Barry K.W."/>
            <person name="Cichocki N."/>
            <person name="Veneault-Fourrey C."/>
            <person name="LaButti K."/>
            <person name="Lindquist E.A."/>
            <person name="Lipzen A."/>
            <person name="Lundell T."/>
            <person name="Morin E."/>
            <person name="Murat C."/>
            <person name="Sun H."/>
            <person name="Tunlid A."/>
            <person name="Henrissat B."/>
            <person name="Grigoriev I.V."/>
            <person name="Hibbett D.S."/>
            <person name="Martin F."/>
            <person name="Nordberg H.P."/>
            <person name="Cantor M.N."/>
            <person name="Hua S.X."/>
        </authorList>
    </citation>
    <scope>NUCLEOTIDE SEQUENCE [LARGE SCALE GENOMIC DNA]</scope>
    <source>
        <strain evidence="10">h7</strain>
    </source>
</reference>
<dbReference type="PANTHER" id="PTHR43827">
    <property type="entry name" value="2,5-DIKETO-D-GLUCONIC ACID REDUCTASE"/>
    <property type="match status" value="1"/>
</dbReference>
<feature type="binding site" evidence="5">
    <location>
        <position position="104"/>
    </location>
    <ligand>
        <name>substrate</name>
    </ligand>
</feature>
<evidence type="ECO:0000256" key="7">
    <source>
        <dbReference type="SAM" id="Phobius"/>
    </source>
</evidence>
<dbReference type="Pfam" id="PF00248">
    <property type="entry name" value="Aldo_ket_red"/>
    <property type="match status" value="1"/>
</dbReference>
<keyword evidence="7" id="KW-0812">Transmembrane</keyword>
<feature type="active site" description="Proton donor" evidence="4">
    <location>
        <position position="51"/>
    </location>
</feature>
<keyword evidence="2" id="KW-0521">NADP</keyword>
<feature type="transmembrane region" description="Helical" evidence="7">
    <location>
        <begin position="281"/>
        <end position="304"/>
    </location>
</feature>
<name>A0A0C2YIX6_HEBCY</name>
<dbReference type="InterPro" id="IPR020471">
    <property type="entry name" value="AKR"/>
</dbReference>
<dbReference type="EMBL" id="KN831781">
    <property type="protein sequence ID" value="KIM41007.1"/>
    <property type="molecule type" value="Genomic_DNA"/>
</dbReference>
<keyword evidence="7" id="KW-1133">Transmembrane helix</keyword>
<dbReference type="HOGENOM" id="CLU_023205_0_3_1"/>
<evidence type="ECO:0000256" key="3">
    <source>
        <dbReference type="ARBA" id="ARBA00023002"/>
    </source>
</evidence>
<feature type="domain" description="NADP-dependent oxidoreductase" evidence="8">
    <location>
        <begin position="28"/>
        <end position="263"/>
    </location>
</feature>
<dbReference type="PROSITE" id="PS00062">
    <property type="entry name" value="ALDOKETO_REDUCTASE_2"/>
    <property type="match status" value="1"/>
</dbReference>
<dbReference type="GO" id="GO:0016652">
    <property type="term" value="F:oxidoreductase activity, acting on NAD(P)H as acceptor"/>
    <property type="evidence" value="ECO:0007669"/>
    <property type="project" value="InterPro"/>
</dbReference>
<evidence type="ECO:0000313" key="10">
    <source>
        <dbReference type="Proteomes" id="UP000053424"/>
    </source>
</evidence>
<dbReference type="InterPro" id="IPR018170">
    <property type="entry name" value="Aldo/ket_reductase_CS"/>
</dbReference>
<gene>
    <name evidence="9" type="ORF">M413DRAFT_445769</name>
</gene>
<dbReference type="InterPro" id="IPR044494">
    <property type="entry name" value="AKR3C2/3"/>
</dbReference>
<evidence type="ECO:0000313" key="9">
    <source>
        <dbReference type="EMBL" id="KIM41007.1"/>
    </source>
</evidence>
<keyword evidence="7" id="KW-0472">Membrane</keyword>
<evidence type="ECO:0000256" key="4">
    <source>
        <dbReference type="PIRSR" id="PIRSR000097-1"/>
    </source>
</evidence>
<accession>A0A0C2YIX6</accession>
<evidence type="ECO:0000259" key="8">
    <source>
        <dbReference type="Pfam" id="PF00248"/>
    </source>
</evidence>
<comment type="similarity">
    <text evidence="1">Belongs to the aldo/keto reductase family.</text>
</comment>
<dbReference type="SUPFAM" id="SSF51430">
    <property type="entry name" value="NAD(P)-linked oxidoreductase"/>
    <property type="match status" value="1"/>
</dbReference>
<keyword evidence="10" id="KW-1185">Reference proteome</keyword>
<dbReference type="Gene3D" id="3.20.20.100">
    <property type="entry name" value="NADP-dependent oxidoreductase domain"/>
    <property type="match status" value="1"/>
</dbReference>
<protein>
    <recommendedName>
        <fullName evidence="8">NADP-dependent oxidoreductase domain-containing protein</fullName>
    </recommendedName>
</protein>
<dbReference type="PANTHER" id="PTHR43827:SF3">
    <property type="entry name" value="NADP-DEPENDENT OXIDOREDUCTASE DOMAIN-CONTAINING PROTEIN"/>
    <property type="match status" value="1"/>
</dbReference>
<dbReference type="STRING" id="686832.A0A0C2YIX6"/>
<organism evidence="9 10">
    <name type="scientific">Hebeloma cylindrosporum</name>
    <dbReference type="NCBI Taxonomy" id="76867"/>
    <lineage>
        <taxon>Eukaryota</taxon>
        <taxon>Fungi</taxon>
        <taxon>Dikarya</taxon>
        <taxon>Basidiomycota</taxon>
        <taxon>Agaricomycotina</taxon>
        <taxon>Agaricomycetes</taxon>
        <taxon>Agaricomycetidae</taxon>
        <taxon>Agaricales</taxon>
        <taxon>Agaricineae</taxon>
        <taxon>Hymenogastraceae</taxon>
        <taxon>Hebeloma</taxon>
    </lineage>
</organism>
<feature type="site" description="Lowers pKa of active site Tyr" evidence="6">
    <location>
        <position position="76"/>
    </location>
</feature>
<dbReference type="OrthoDB" id="416253at2759"/>
<dbReference type="InterPro" id="IPR023210">
    <property type="entry name" value="NADP_OxRdtase_dom"/>
</dbReference>
<evidence type="ECO:0000256" key="1">
    <source>
        <dbReference type="ARBA" id="ARBA00007905"/>
    </source>
</evidence>
<dbReference type="CDD" id="cd19120">
    <property type="entry name" value="AKR_AKR3C2-3"/>
    <property type="match status" value="1"/>
</dbReference>
<evidence type="ECO:0000256" key="6">
    <source>
        <dbReference type="PIRSR" id="PIRSR000097-3"/>
    </source>
</evidence>
<dbReference type="GO" id="GO:0016616">
    <property type="term" value="F:oxidoreductase activity, acting on the CH-OH group of donors, NAD or NADP as acceptor"/>
    <property type="evidence" value="ECO:0007669"/>
    <property type="project" value="UniProtKB-ARBA"/>
</dbReference>
<evidence type="ECO:0000256" key="5">
    <source>
        <dbReference type="PIRSR" id="PIRSR000097-2"/>
    </source>
</evidence>
<dbReference type="AlphaFoldDB" id="A0A0C2YIX6"/>
<dbReference type="PIRSF" id="PIRSF000097">
    <property type="entry name" value="AKR"/>
    <property type="match status" value="1"/>
</dbReference>
<proteinExistence type="inferred from homology"/>
<dbReference type="Proteomes" id="UP000053424">
    <property type="component" value="Unassembled WGS sequence"/>
</dbReference>